<dbReference type="PANTHER" id="PTHR11365">
    <property type="entry name" value="5-OXOPROLINASE RELATED"/>
    <property type="match status" value="1"/>
</dbReference>
<organism evidence="2 3">
    <name type="scientific">Svornostia abyssi</name>
    <dbReference type="NCBI Taxonomy" id="2898438"/>
    <lineage>
        <taxon>Bacteria</taxon>
        <taxon>Bacillati</taxon>
        <taxon>Actinomycetota</taxon>
        <taxon>Thermoleophilia</taxon>
        <taxon>Solirubrobacterales</taxon>
        <taxon>Baekduiaceae</taxon>
        <taxon>Svornostia</taxon>
    </lineage>
</organism>
<dbReference type="EMBL" id="CP088295">
    <property type="protein sequence ID" value="UUY02825.1"/>
    <property type="molecule type" value="Genomic_DNA"/>
</dbReference>
<sequence>MTTVQTDAFTAEILRSYLVNTVKEMVITTTRTAYSTCFCHGEDFTCGIFDADGQMIAQDQGVGVHAGGLEGAIAAVIRQANGPWQPGDVYLHNDPYDGGTHQADVCVVRPMFADGRHVGFATNRGHWSDVGGMAPGGWSGVAQDVVQEGLLLPAVQLYDAGVLREDVRRMVLRNVRLKHQCWGDLQAQIASAIAAERRIQALVERNGMSGYEAAIDAAISYSRRRFLAAVERLPARAATGEDVMEDTATGEGPFPIRVRVEKQADGTVVADFAGTSPQALAPINCTYASTRAAVIGSLITMLDPDLPLNAGVTRLIDVRAPLGCMVNPTYPAPTFGTTADPAARAAEVVLRALSDLLPDRAVAGSYSTGQNATGGGQRPPEEGGEFLWYSYQAGGCGAFEGGDGNSAMWHIMANSKNESCEAWEARYPIRYQAFALREGSGGAGKWRGGLGTERRLEVEVPTRLSAISGHHDLEAHGLDGGQGGAPNGFELVRDGEQRRVQHVYDLASPSKFANLPLQAGDVFVSLQGGGGGIGDPRERDRAAVAADLQAGYITPEEARDVYGYQEEQHP</sequence>
<dbReference type="RefSeq" id="WP_353863348.1">
    <property type="nucleotide sequence ID" value="NZ_CP088295.1"/>
</dbReference>
<evidence type="ECO:0000313" key="3">
    <source>
        <dbReference type="Proteomes" id="UP001058860"/>
    </source>
</evidence>
<accession>A0ABY5PEE8</accession>
<dbReference type="InterPro" id="IPR003692">
    <property type="entry name" value="Hydantoinase_B"/>
</dbReference>
<dbReference type="Pfam" id="PF02538">
    <property type="entry name" value="Hydantoinase_B"/>
    <property type="match status" value="1"/>
</dbReference>
<feature type="domain" description="Hydantoinase B/oxoprolinase" evidence="1">
    <location>
        <begin position="7"/>
        <end position="536"/>
    </location>
</feature>
<dbReference type="Proteomes" id="UP001058860">
    <property type="component" value="Chromosome"/>
</dbReference>
<proteinExistence type="predicted"/>
<reference evidence="3" key="1">
    <citation type="submission" date="2021-11" db="EMBL/GenBank/DDBJ databases">
        <title>Cultivation dependent microbiological survey of springs from the worlds oldest radium mine currently devoted to the extraction of radon-saturated water.</title>
        <authorList>
            <person name="Kapinusova G."/>
            <person name="Smrhova T."/>
            <person name="Strejcek M."/>
            <person name="Suman J."/>
            <person name="Jani K."/>
            <person name="Pajer P."/>
            <person name="Uhlik O."/>
        </authorList>
    </citation>
    <scope>NUCLEOTIDE SEQUENCE [LARGE SCALE GENOMIC DNA]</scope>
    <source>
        <strain evidence="3">J379</strain>
    </source>
</reference>
<dbReference type="PANTHER" id="PTHR11365:SF23">
    <property type="entry name" value="HYPOTHETICAL 5-OXOPROLINASE (EUROFUNG)-RELATED"/>
    <property type="match status" value="1"/>
</dbReference>
<keyword evidence="3" id="KW-1185">Reference proteome</keyword>
<protein>
    <submittedName>
        <fullName evidence="2">Hydantoinase B/oxoprolinase family protein</fullName>
    </submittedName>
</protein>
<evidence type="ECO:0000259" key="1">
    <source>
        <dbReference type="Pfam" id="PF02538"/>
    </source>
</evidence>
<gene>
    <name evidence="2" type="ORF">LRS13_19375</name>
</gene>
<evidence type="ECO:0000313" key="2">
    <source>
        <dbReference type="EMBL" id="UUY02825.1"/>
    </source>
</evidence>
<dbReference type="InterPro" id="IPR045079">
    <property type="entry name" value="Oxoprolinase-like"/>
</dbReference>
<name>A0ABY5PEE8_9ACTN</name>